<keyword evidence="5" id="KW-0805">Transcription regulation</keyword>
<dbReference type="Pfam" id="PF08279">
    <property type="entry name" value="HTH_11"/>
    <property type="match status" value="1"/>
</dbReference>
<keyword evidence="5" id="KW-0804">Transcription</keyword>
<dbReference type="NCBIfam" id="TIGR00121">
    <property type="entry name" value="birA_ligase"/>
    <property type="match status" value="1"/>
</dbReference>
<keyword evidence="4 5" id="KW-0092">Biotin</keyword>
<protein>
    <recommendedName>
        <fullName evidence="5">Bifunctional ligase/repressor BirA</fullName>
    </recommendedName>
    <alternativeName>
        <fullName evidence="5">Biotin--[acetyl-CoA-carboxylase] ligase</fullName>
        <ecNumber evidence="5">6.3.4.15</ecNumber>
    </alternativeName>
    <alternativeName>
        <fullName evidence="5">Biotin--protein ligase</fullName>
    </alternativeName>
    <alternativeName>
        <fullName evidence="5">Biotin-[acetyl-CoA carboxylase] synthetase</fullName>
    </alternativeName>
</protein>
<dbReference type="GO" id="GO:0016740">
    <property type="term" value="F:transferase activity"/>
    <property type="evidence" value="ECO:0007669"/>
    <property type="project" value="UniProtKB-ARBA"/>
</dbReference>
<dbReference type="InterPro" id="IPR013196">
    <property type="entry name" value="HTH_11"/>
</dbReference>
<dbReference type="SUPFAM" id="SSF55681">
    <property type="entry name" value="Class II aaRS and biotin synthetases"/>
    <property type="match status" value="1"/>
</dbReference>
<dbReference type="InterPro" id="IPR011991">
    <property type="entry name" value="ArsR-like_HTH"/>
</dbReference>
<evidence type="ECO:0000256" key="1">
    <source>
        <dbReference type="ARBA" id="ARBA00022598"/>
    </source>
</evidence>
<dbReference type="AlphaFoldDB" id="A0A1B1YGG2"/>
<evidence type="ECO:0000256" key="3">
    <source>
        <dbReference type="ARBA" id="ARBA00022840"/>
    </source>
</evidence>
<dbReference type="SUPFAM" id="SSF46785">
    <property type="entry name" value="Winged helix' DNA-binding domain"/>
    <property type="match status" value="1"/>
</dbReference>
<feature type="binding site" evidence="5">
    <location>
        <position position="194"/>
    </location>
    <ligand>
        <name>biotin</name>
        <dbReference type="ChEBI" id="CHEBI:57586"/>
    </ligand>
</feature>
<keyword evidence="5" id="KW-0678">Repressor</keyword>
<comment type="function">
    <text evidence="5">Acts both as a biotin--[acetyl-CoA-carboxylase] ligase and a repressor.</text>
</comment>
<dbReference type="InterPro" id="IPR036388">
    <property type="entry name" value="WH-like_DNA-bd_sf"/>
</dbReference>
<dbReference type="GO" id="GO:0009249">
    <property type="term" value="P:protein lipoylation"/>
    <property type="evidence" value="ECO:0007669"/>
    <property type="project" value="UniProtKB-ARBA"/>
</dbReference>
<evidence type="ECO:0000256" key="4">
    <source>
        <dbReference type="ARBA" id="ARBA00023267"/>
    </source>
</evidence>
<dbReference type="Gene3D" id="2.30.30.100">
    <property type="match status" value="1"/>
</dbReference>
<dbReference type="CDD" id="cd16442">
    <property type="entry name" value="BPL"/>
    <property type="match status" value="1"/>
</dbReference>
<dbReference type="Proteomes" id="UP000092971">
    <property type="component" value="Chromosome"/>
</dbReference>
<organism evidence="7 8">
    <name type="scientific">Thermoclostridium stercorarium subsp. thermolacticum DSM 2910</name>
    <dbReference type="NCBI Taxonomy" id="1121336"/>
    <lineage>
        <taxon>Bacteria</taxon>
        <taxon>Bacillati</taxon>
        <taxon>Bacillota</taxon>
        <taxon>Clostridia</taxon>
        <taxon>Eubacteriales</taxon>
        <taxon>Oscillospiraceae</taxon>
        <taxon>Thermoclostridium</taxon>
    </lineage>
</organism>
<keyword evidence="2 5" id="KW-0547">Nucleotide-binding</keyword>
<dbReference type="GO" id="GO:0005737">
    <property type="term" value="C:cytoplasm"/>
    <property type="evidence" value="ECO:0007669"/>
    <property type="project" value="TreeGrafter"/>
</dbReference>
<dbReference type="GO" id="GO:0003677">
    <property type="term" value="F:DNA binding"/>
    <property type="evidence" value="ECO:0007669"/>
    <property type="project" value="UniProtKB-UniRule"/>
</dbReference>
<dbReference type="GO" id="GO:0004077">
    <property type="term" value="F:biotin--[biotin carboxyl-carrier protein] ligase activity"/>
    <property type="evidence" value="ECO:0007669"/>
    <property type="project" value="UniProtKB-UniRule"/>
</dbReference>
<name>A0A1B1YGG2_THEST</name>
<evidence type="ECO:0000313" key="8">
    <source>
        <dbReference type="Proteomes" id="UP000092971"/>
    </source>
</evidence>
<dbReference type="OrthoDB" id="9807064at2"/>
<proteinExistence type="inferred from homology"/>
<gene>
    <name evidence="5" type="primary">birA</name>
    <name evidence="7" type="ORF">CSTERTH_12815</name>
</gene>
<feature type="binding site" evidence="5">
    <location>
        <begin position="127"/>
        <end position="129"/>
    </location>
    <ligand>
        <name>biotin</name>
        <dbReference type="ChEBI" id="CHEBI:57586"/>
    </ligand>
</feature>
<dbReference type="InterPro" id="IPR036390">
    <property type="entry name" value="WH_DNA-bd_sf"/>
</dbReference>
<keyword evidence="3 5" id="KW-0067">ATP-binding</keyword>
<dbReference type="InterPro" id="IPR008988">
    <property type="entry name" value="Transcriptional_repressor_C"/>
</dbReference>
<comment type="catalytic activity">
    <reaction evidence="5">
        <text>biotin + L-lysyl-[protein] + ATP = N(6)-biotinyl-L-lysyl-[protein] + AMP + diphosphate + H(+)</text>
        <dbReference type="Rhea" id="RHEA:11756"/>
        <dbReference type="Rhea" id="RHEA-COMP:9752"/>
        <dbReference type="Rhea" id="RHEA-COMP:10505"/>
        <dbReference type="ChEBI" id="CHEBI:15378"/>
        <dbReference type="ChEBI" id="CHEBI:29969"/>
        <dbReference type="ChEBI" id="CHEBI:30616"/>
        <dbReference type="ChEBI" id="CHEBI:33019"/>
        <dbReference type="ChEBI" id="CHEBI:57586"/>
        <dbReference type="ChEBI" id="CHEBI:83144"/>
        <dbReference type="ChEBI" id="CHEBI:456215"/>
        <dbReference type="EC" id="6.3.4.15"/>
    </reaction>
</comment>
<dbReference type="PROSITE" id="PS51733">
    <property type="entry name" value="BPL_LPL_CATALYTIC"/>
    <property type="match status" value="1"/>
</dbReference>
<dbReference type="Gene3D" id="3.30.930.10">
    <property type="entry name" value="Bira Bifunctional Protein, Domain 2"/>
    <property type="match status" value="1"/>
</dbReference>
<reference evidence="7 8" key="1">
    <citation type="submission" date="2016-02" db="EMBL/GenBank/DDBJ databases">
        <title>Comparison of Clostridium stercorarium subspecies using comparative genomics and transcriptomics.</title>
        <authorList>
            <person name="Schellenberg J."/>
            <person name="Thallinger G."/>
            <person name="Levin D.B."/>
            <person name="Zhang X."/>
            <person name="Alvare G."/>
            <person name="Fristensky B."/>
            <person name="Sparling R."/>
        </authorList>
    </citation>
    <scope>NUCLEOTIDE SEQUENCE [LARGE SCALE GENOMIC DNA]</scope>
    <source>
        <strain evidence="7 8">DSM 2910</strain>
    </source>
</reference>
<dbReference type="Gene3D" id="1.10.10.10">
    <property type="entry name" value="Winged helix-like DNA-binding domain superfamily/Winged helix DNA-binding domain"/>
    <property type="match status" value="1"/>
</dbReference>
<dbReference type="GO" id="GO:0005524">
    <property type="term" value="F:ATP binding"/>
    <property type="evidence" value="ECO:0007669"/>
    <property type="project" value="UniProtKB-UniRule"/>
</dbReference>
<dbReference type="EMBL" id="CP014672">
    <property type="protein sequence ID" value="ANW99849.1"/>
    <property type="molecule type" value="Genomic_DNA"/>
</dbReference>
<evidence type="ECO:0000256" key="2">
    <source>
        <dbReference type="ARBA" id="ARBA00022741"/>
    </source>
</evidence>
<dbReference type="InterPro" id="IPR003142">
    <property type="entry name" value="BPL_C"/>
</dbReference>
<evidence type="ECO:0000259" key="6">
    <source>
        <dbReference type="PROSITE" id="PS51733"/>
    </source>
</evidence>
<comment type="similarity">
    <text evidence="5">Belongs to the biotin--protein ligase family.</text>
</comment>
<dbReference type="HAMAP" id="MF_00978">
    <property type="entry name" value="Bifunct_BirA"/>
    <property type="match status" value="1"/>
</dbReference>
<dbReference type="RefSeq" id="WP_034836464.1">
    <property type="nucleotide sequence ID" value="NZ_CP014672.1"/>
</dbReference>
<dbReference type="EC" id="6.3.4.15" evidence="5"/>
<dbReference type="InterPro" id="IPR030855">
    <property type="entry name" value="Bifunct_BirA"/>
</dbReference>
<accession>A0A1B1YGG2</accession>
<dbReference type="InterPro" id="IPR004143">
    <property type="entry name" value="BPL_LPL_catalytic"/>
</dbReference>
<evidence type="ECO:0000256" key="5">
    <source>
        <dbReference type="HAMAP-Rule" id="MF_00978"/>
    </source>
</evidence>
<dbReference type="CDD" id="cd00090">
    <property type="entry name" value="HTH_ARSR"/>
    <property type="match status" value="1"/>
</dbReference>
<feature type="binding site" evidence="5">
    <location>
        <position position="123"/>
    </location>
    <ligand>
        <name>biotin</name>
        <dbReference type="ChEBI" id="CHEBI:57586"/>
    </ligand>
</feature>
<dbReference type="PANTHER" id="PTHR12835">
    <property type="entry name" value="BIOTIN PROTEIN LIGASE"/>
    <property type="match status" value="1"/>
</dbReference>
<dbReference type="Pfam" id="PF02237">
    <property type="entry name" value="BPL_C"/>
    <property type="match status" value="1"/>
</dbReference>
<dbReference type="SUPFAM" id="SSF50037">
    <property type="entry name" value="C-terminal domain of transcriptional repressors"/>
    <property type="match status" value="1"/>
</dbReference>
<dbReference type="PANTHER" id="PTHR12835:SF5">
    <property type="entry name" value="BIOTIN--PROTEIN LIGASE"/>
    <property type="match status" value="1"/>
</dbReference>
<dbReference type="GO" id="GO:0006355">
    <property type="term" value="P:regulation of DNA-templated transcription"/>
    <property type="evidence" value="ECO:0007669"/>
    <property type="project" value="UniProtKB-UniRule"/>
</dbReference>
<sequence length="336" mass="37648">MKGGERDLNTKDRILKMLAENKGRFISGEQISEELGISRTAVWKHILKLREEGHRIQSVNRLGYQLVNSGDVYDRGTILSRLNTKILGKNLYFYETIDSTNNELKKMAAEGACEGTVVIALCQTEGRGRRGRRWQSDAGSGIYMSVLLKPDLPPTAVQSITLLASSAVCKVLEKYIKSGLGIKWPNDILINNKKVCGILTEMTSEPDKVQAIILGIGLNVWNREEDFGDELKHTATSLCLNTDREISRTQLVVEILKELEDLYLNFVEKGSSAKFMDIWRCFSVTIGRDIIVIQGENRWQAKALDVLDDGRLLVETPDGKRQTVLSGEISIRSCDN</sequence>
<dbReference type="InterPro" id="IPR045864">
    <property type="entry name" value="aa-tRNA-synth_II/BPL/LPL"/>
</dbReference>
<keyword evidence="1 5" id="KW-0436">Ligase</keyword>
<feature type="domain" description="BPL/LPL catalytic" evidence="6">
    <location>
        <begin position="76"/>
        <end position="267"/>
    </location>
</feature>
<feature type="DNA-binding region" description="H-T-H motif" evidence="5">
    <location>
        <begin position="28"/>
        <end position="47"/>
    </location>
</feature>
<feature type="binding site" evidence="5">
    <location>
        <begin position="99"/>
        <end position="101"/>
    </location>
    <ligand>
        <name>biotin</name>
        <dbReference type="ChEBI" id="CHEBI:57586"/>
    </ligand>
</feature>
<dbReference type="Pfam" id="PF03099">
    <property type="entry name" value="BPL_LplA_LipB"/>
    <property type="match status" value="1"/>
</dbReference>
<dbReference type="InterPro" id="IPR004408">
    <property type="entry name" value="Biotin_CoA_COase_ligase"/>
</dbReference>
<keyword evidence="5" id="KW-0238">DNA-binding</keyword>
<evidence type="ECO:0000313" key="7">
    <source>
        <dbReference type="EMBL" id="ANW99849.1"/>
    </source>
</evidence>